<comment type="caution">
    <text evidence="1">The sequence shown here is derived from an EMBL/GenBank/DDBJ whole genome shotgun (WGS) entry which is preliminary data.</text>
</comment>
<protein>
    <submittedName>
        <fullName evidence="1">Uncharacterized protein</fullName>
    </submittedName>
</protein>
<name>A0A4R4E4G6_9BACT</name>
<dbReference type="Proteomes" id="UP000295164">
    <property type="component" value="Unassembled WGS sequence"/>
</dbReference>
<evidence type="ECO:0000313" key="1">
    <source>
        <dbReference type="EMBL" id="TCZ73827.1"/>
    </source>
</evidence>
<proteinExistence type="predicted"/>
<dbReference type="EMBL" id="SKFH01000004">
    <property type="protein sequence ID" value="TCZ73827.1"/>
    <property type="molecule type" value="Genomic_DNA"/>
</dbReference>
<dbReference type="RefSeq" id="WP_131850827.1">
    <property type="nucleotide sequence ID" value="NZ_SKFH01000004.1"/>
</dbReference>
<gene>
    <name evidence="1" type="ORF">E0486_03865</name>
</gene>
<evidence type="ECO:0000313" key="2">
    <source>
        <dbReference type="Proteomes" id="UP000295164"/>
    </source>
</evidence>
<sequence length="289" mass="33958">MEKKLSKEHFFNSDALDNAIKSTDSFIRHSSQEYVGNYFYHSMQAFSSLASLCKLDAKEKRLEIRKFAALNESLFGGIGDVNELYKRYYYLSLRHLYYRSREYFYEGSTYRGSEDFDFVRRGNGSLLLTGGHFIDSNCIVIQEFPDDTSLYTIDSKVASRLKIERYKLYIHGCLATQRNDVIQRKEEEHSCYICEHCGRELVIHGYSKKAILGPWVPFNENWMKQQELQKEYRAISEVEAVAFFRNNAAVHINKFYEGYLRLFDRKPSVYENPVSLLGNDYYNDDYNAP</sequence>
<dbReference type="AlphaFoldDB" id="A0A4R4E4G6"/>
<keyword evidence="2" id="KW-1185">Reference proteome</keyword>
<organism evidence="1 2">
    <name type="scientific">Flaviaesturariibacter aridisoli</name>
    <dbReference type="NCBI Taxonomy" id="2545761"/>
    <lineage>
        <taxon>Bacteria</taxon>
        <taxon>Pseudomonadati</taxon>
        <taxon>Bacteroidota</taxon>
        <taxon>Chitinophagia</taxon>
        <taxon>Chitinophagales</taxon>
        <taxon>Chitinophagaceae</taxon>
        <taxon>Flaviaestuariibacter</taxon>
    </lineage>
</organism>
<reference evidence="1 2" key="1">
    <citation type="submission" date="2019-03" db="EMBL/GenBank/DDBJ databases">
        <authorList>
            <person name="Kim M.K.M."/>
        </authorList>
    </citation>
    <scope>NUCLEOTIDE SEQUENCE [LARGE SCALE GENOMIC DNA]</scope>
    <source>
        <strain evidence="1 2">17J68-15</strain>
    </source>
</reference>
<accession>A0A4R4E4G6</accession>